<sequence>MLRPTALASLLTLLAAPLPALAQDAMSAAEFDAYTRGKTLYFSNGGVPYGIEQYLPGRQVLWSFLEGECKTGSWYERDGMICFEYEDGLSPQCWEFYREGPGLRARFEGDPEETLLYETRSADAPLQCNGPMLGV</sequence>
<comment type="caution">
    <text evidence="2">The sequence shown here is derived from an EMBL/GenBank/DDBJ whole genome shotgun (WGS) entry which is preliminary data.</text>
</comment>
<evidence type="ECO:0000313" key="2">
    <source>
        <dbReference type="EMBL" id="RVV98740.1"/>
    </source>
</evidence>
<keyword evidence="1" id="KW-0732">Signal</keyword>
<proteinExistence type="predicted"/>
<accession>A0A438AJ55</accession>
<feature type="signal peptide" evidence="1">
    <location>
        <begin position="1"/>
        <end position="22"/>
    </location>
</feature>
<protein>
    <recommendedName>
        <fullName evidence="4">DUF995 domain-containing protein</fullName>
    </recommendedName>
</protein>
<dbReference type="Proteomes" id="UP000285908">
    <property type="component" value="Unassembled WGS sequence"/>
</dbReference>
<feature type="chain" id="PRO_5019073953" description="DUF995 domain-containing protein" evidence="1">
    <location>
        <begin position="23"/>
        <end position="135"/>
    </location>
</feature>
<evidence type="ECO:0000256" key="1">
    <source>
        <dbReference type="SAM" id="SignalP"/>
    </source>
</evidence>
<dbReference type="AlphaFoldDB" id="A0A438AJ55"/>
<dbReference type="OrthoDB" id="7304934at2"/>
<keyword evidence="3" id="KW-1185">Reference proteome</keyword>
<name>A0A438AJ55_9RHOB</name>
<dbReference type="EMBL" id="RQXX01000002">
    <property type="protein sequence ID" value="RVV98740.1"/>
    <property type="molecule type" value="Genomic_DNA"/>
</dbReference>
<evidence type="ECO:0000313" key="3">
    <source>
        <dbReference type="Proteomes" id="UP000285908"/>
    </source>
</evidence>
<reference evidence="2 3" key="1">
    <citation type="submission" date="2018-11" db="EMBL/GenBank/DDBJ databases">
        <title>Mesobaculum littorinae gen. nov., sp. nov., isolated from Littorina scabra that represents a novel genus of the order Rhodobacteraceae.</title>
        <authorList>
            <person name="Li F."/>
        </authorList>
    </citation>
    <scope>NUCLEOTIDE SEQUENCE [LARGE SCALE GENOMIC DNA]</scope>
    <source>
        <strain evidence="2 3">M0103</strain>
    </source>
</reference>
<organism evidence="2 3">
    <name type="scientific">Mesobaculum littorinae</name>
    <dbReference type="NCBI Taxonomy" id="2486419"/>
    <lineage>
        <taxon>Bacteria</taxon>
        <taxon>Pseudomonadati</taxon>
        <taxon>Pseudomonadota</taxon>
        <taxon>Alphaproteobacteria</taxon>
        <taxon>Rhodobacterales</taxon>
        <taxon>Roseobacteraceae</taxon>
        <taxon>Mesobaculum</taxon>
    </lineage>
</organism>
<evidence type="ECO:0008006" key="4">
    <source>
        <dbReference type="Google" id="ProtNLM"/>
    </source>
</evidence>
<gene>
    <name evidence="2" type="ORF">EKE94_07510</name>
</gene>
<dbReference type="RefSeq" id="WP_127905971.1">
    <property type="nucleotide sequence ID" value="NZ_RQXX01000002.1"/>
</dbReference>